<name>A0A1G2K5V8_9BACT</name>
<accession>A0A1G2K5V8</accession>
<feature type="compositionally biased region" description="Polar residues" evidence="1">
    <location>
        <begin position="482"/>
        <end position="491"/>
    </location>
</feature>
<sequence length="623" mass="64900">MRNMKVARKISKRVKKIVKRGEKHRKAPKRSVRKIVISSRERRFVIPISIRIPISRRSFAVMPSAPPALRRRSFWAAIFGKKFSVARAGLVLALTVGLNLFGFLSIGNTVAFYNDTESSNGNIFVAGSLDFTVDVEKPDNRFQTHTQGGWGAGAHGNNPGAYRDLNFASAFPSGAVIGLPGANYSATFTDAEAVKDFLPAGSTPMPFIGDHVDPILTEAGVLAGQVLALTLNVGFDLYDPDLALSVNNLKDYVIDDSSVPCDGMTVQEVLDEANTILGGLPSVFSASEINECATWINEEFDGGGDDGLVPGGSITQFATIVNEGTLGFQYTVEVEKTGGDEDFCNALDLEAVLEGTTNYTGNLMDFVSSPVVYSVSADEWEFIISLPADADVEGSCSFDFVFSGWQTTLPNFGGFSDIERVDDPVHSVASITVESGDGNGGTDSGGESAIQEFGLDNEPKGEEAVTGEGVDDTGDALGDGGSDSNDGQTGENPDEGVIVGDAAGDGETVDVDDTNVLDDSSGGGGATEEGIPDENDSSSGVAVGPDGSIEPLPSDPLPPAIDPTEDSSSDPVPSTLEPTPPLEPSGEGLTGQAESTSESTPAPAPSPEPAPAPESPTPSEPAS</sequence>
<evidence type="ECO:0000313" key="2">
    <source>
        <dbReference type="EMBL" id="OGZ94563.1"/>
    </source>
</evidence>
<proteinExistence type="predicted"/>
<comment type="caution">
    <text evidence="2">The sequence shown here is derived from an EMBL/GenBank/DDBJ whole genome shotgun (WGS) entry which is preliminary data.</text>
</comment>
<feature type="compositionally biased region" description="Pro residues" evidence="1">
    <location>
        <begin position="602"/>
        <end position="623"/>
    </location>
</feature>
<organism evidence="2 3">
    <name type="scientific">Candidatus Sungbacteria bacterium GWC2_49_10</name>
    <dbReference type="NCBI Taxonomy" id="1802263"/>
    <lineage>
        <taxon>Bacteria</taxon>
        <taxon>Candidatus Sungiibacteriota</taxon>
    </lineage>
</organism>
<feature type="region of interest" description="Disordered" evidence="1">
    <location>
        <begin position="432"/>
        <end position="623"/>
    </location>
</feature>
<gene>
    <name evidence="2" type="ORF">A2131_01955</name>
</gene>
<protein>
    <submittedName>
        <fullName evidence="2">Uncharacterized protein</fullName>
    </submittedName>
</protein>
<reference evidence="2 3" key="1">
    <citation type="journal article" date="2016" name="Nat. Commun.">
        <title>Thousands of microbial genomes shed light on interconnected biogeochemical processes in an aquifer system.</title>
        <authorList>
            <person name="Anantharaman K."/>
            <person name="Brown C.T."/>
            <person name="Hug L.A."/>
            <person name="Sharon I."/>
            <person name="Castelle C.J."/>
            <person name="Probst A.J."/>
            <person name="Thomas B.C."/>
            <person name="Singh A."/>
            <person name="Wilkins M.J."/>
            <person name="Karaoz U."/>
            <person name="Brodie E.L."/>
            <person name="Williams K.H."/>
            <person name="Hubbard S.S."/>
            <person name="Banfield J.F."/>
        </authorList>
    </citation>
    <scope>NUCLEOTIDE SEQUENCE [LARGE SCALE GENOMIC DNA]</scope>
</reference>
<dbReference type="EMBL" id="MHQB01000008">
    <property type="protein sequence ID" value="OGZ94563.1"/>
    <property type="molecule type" value="Genomic_DNA"/>
</dbReference>
<dbReference type="Proteomes" id="UP000177392">
    <property type="component" value="Unassembled WGS sequence"/>
</dbReference>
<evidence type="ECO:0000313" key="3">
    <source>
        <dbReference type="Proteomes" id="UP000177392"/>
    </source>
</evidence>
<feature type="compositionally biased region" description="Acidic residues" evidence="1">
    <location>
        <begin position="507"/>
        <end position="516"/>
    </location>
</feature>
<dbReference type="AlphaFoldDB" id="A0A1G2K5V8"/>
<evidence type="ECO:0000256" key="1">
    <source>
        <dbReference type="SAM" id="MobiDB-lite"/>
    </source>
</evidence>